<dbReference type="EMBL" id="CCYA01000270">
    <property type="protein sequence ID" value="CEH18382.1"/>
    <property type="molecule type" value="Genomic_DNA"/>
</dbReference>
<feature type="compositionally biased region" description="Basic residues" evidence="1">
    <location>
        <begin position="1"/>
        <end position="10"/>
    </location>
</feature>
<keyword evidence="4" id="KW-1185">Reference proteome</keyword>
<accession>A0A0P1BPH9</accession>
<feature type="region of interest" description="Disordered" evidence="1">
    <location>
        <begin position="658"/>
        <end position="929"/>
    </location>
</feature>
<feature type="transmembrane region" description="Helical" evidence="2">
    <location>
        <begin position="255"/>
        <end position="278"/>
    </location>
</feature>
<keyword evidence="2" id="KW-0472">Membrane</keyword>
<feature type="region of interest" description="Disordered" evidence="1">
    <location>
        <begin position="76"/>
        <end position="112"/>
    </location>
</feature>
<dbReference type="OrthoDB" id="3365879at2759"/>
<feature type="region of interest" description="Disordered" evidence="1">
    <location>
        <begin position="1"/>
        <end position="62"/>
    </location>
</feature>
<feature type="compositionally biased region" description="Basic and acidic residues" evidence="1">
    <location>
        <begin position="765"/>
        <end position="775"/>
    </location>
</feature>
<name>A0A0P1BPH9_9BASI</name>
<feature type="transmembrane region" description="Helical" evidence="2">
    <location>
        <begin position="204"/>
        <end position="226"/>
    </location>
</feature>
<dbReference type="Proteomes" id="UP000054845">
    <property type="component" value="Unassembled WGS sequence"/>
</dbReference>
<feature type="region of interest" description="Disordered" evidence="1">
    <location>
        <begin position="578"/>
        <end position="600"/>
    </location>
</feature>
<protein>
    <submittedName>
        <fullName evidence="3">Uncharacterized protein</fullName>
    </submittedName>
</protein>
<sequence>MHTSRPRSSARPHSLGSNAGNGFVYGGAGSHVASSPGPASPTSPPPTADFSAHDARTMTDSPTVVMSNIGSILGRRHSAAAGADRGSPSRMSVGDDLPHMPAAPPSRQTTLSPPINYSQPKWAPPATMSAAITSAQVGWAGEDYDSEYHSEKADATLAGSPRETAYTQADSKLRRLRGQSVLLEREAARVRDKGVQKLRMRWRVLAGTTVLLLLTLSAYVLARYILAFLNLSPATFLLSDAADGTSNSPDPQLRMMALIAVIVSAMSTSGVLASGVYLRFSRKTSCGTYFIWITAIVSTTMSVALCVVNLALILVWHQRYTSGAGAGSSLAATRDVGQRCAGNWDMDILWSAAESSPIAKVDKDNTNCSKVPAHTLRMFLIAASVRLGLFVLFSAFWMAALGRYNTTLKCRNAADGDLPLPEQESAEMHRLLQLEHAEDQRTLESVPGAWKGSVRAGNTARGGGFKSAKFGYDEETLRGAAPSPSDFKEIRKAPIIHTYGDGGLVGEADDDELEPGEEIFAEKDIVGGPSHRGAGHVVFPEPETLAPPKLQRFAWQRERSRSGYEPAGAVEIYGNMAPRREDDDPSAFGHGHGKESSAGGWGAGMLGRVWDSFWATPAVQDASEHPHDLTRTPAQTYRDSFVTQYDRHADVPHSAQMEQFDQRKQDTMTPADHLSTYHDRGPSKLGISGWFRRDASQGSAGVEEGAQDVGTFPSSREQPLAPTKHARTPSQERRASQARHAAAARLAVLDSSREGATALSPRSRSRSELRAREEQASWNQQRRKTSPSPSRGAHDASGPTSSRRSSSSLGDELPHMPSLMHLPAQPTSRASQQPNLTAHQPSSTPSSERSSEEFAGYKSNDPAFMQRRGYGSGVDGYSSAEDDYGSDQGHGYGFGHPHGLGAGEEDDADFWDPNARLENTGRPAPVQETPVYVRTLGKLVRKLSAIASVGSEEKSVLERSGSNASALDPYTVSGSSARRARSRSHHSRGPSAPYDIVEEGEAEDTSHARPDRLLPGGWRGAR</sequence>
<evidence type="ECO:0000256" key="2">
    <source>
        <dbReference type="SAM" id="Phobius"/>
    </source>
</evidence>
<feature type="transmembrane region" description="Helical" evidence="2">
    <location>
        <begin position="290"/>
        <end position="316"/>
    </location>
</feature>
<feature type="compositionally biased region" description="Gly residues" evidence="1">
    <location>
        <begin position="888"/>
        <end position="902"/>
    </location>
</feature>
<feature type="compositionally biased region" description="Pro residues" evidence="1">
    <location>
        <begin position="38"/>
        <end position="47"/>
    </location>
</feature>
<feature type="transmembrane region" description="Helical" evidence="2">
    <location>
        <begin position="379"/>
        <end position="401"/>
    </location>
</feature>
<dbReference type="AlphaFoldDB" id="A0A0P1BPH9"/>
<evidence type="ECO:0000256" key="1">
    <source>
        <dbReference type="SAM" id="MobiDB-lite"/>
    </source>
</evidence>
<organism evidence="3 4">
    <name type="scientific">Ceraceosorus bombacis</name>
    <dbReference type="NCBI Taxonomy" id="401625"/>
    <lineage>
        <taxon>Eukaryota</taxon>
        <taxon>Fungi</taxon>
        <taxon>Dikarya</taxon>
        <taxon>Basidiomycota</taxon>
        <taxon>Ustilaginomycotina</taxon>
        <taxon>Exobasidiomycetes</taxon>
        <taxon>Ceraceosorales</taxon>
        <taxon>Ceraceosoraceae</taxon>
        <taxon>Ceraceosorus</taxon>
    </lineage>
</organism>
<keyword evidence="2" id="KW-1133">Transmembrane helix</keyword>
<feature type="region of interest" description="Disordered" evidence="1">
    <location>
        <begin position="950"/>
        <end position="1022"/>
    </location>
</feature>
<feature type="compositionally biased region" description="Polar residues" evidence="1">
    <location>
        <begin position="825"/>
        <end position="840"/>
    </location>
</feature>
<proteinExistence type="predicted"/>
<reference evidence="3 4" key="1">
    <citation type="submission" date="2014-09" db="EMBL/GenBank/DDBJ databases">
        <authorList>
            <person name="Magalhaes I.L.F."/>
            <person name="Oliveira U."/>
            <person name="Santos F.R."/>
            <person name="Vidigal T.H.D.A."/>
            <person name="Brescovit A.D."/>
            <person name="Santos A.J."/>
        </authorList>
    </citation>
    <scope>NUCLEOTIDE SEQUENCE [LARGE SCALE GENOMIC DNA]</scope>
</reference>
<keyword evidence="2" id="KW-0812">Transmembrane</keyword>
<feature type="compositionally biased region" description="Low complexity" evidence="1">
    <location>
        <begin position="738"/>
        <end position="747"/>
    </location>
</feature>
<evidence type="ECO:0000313" key="4">
    <source>
        <dbReference type="Proteomes" id="UP000054845"/>
    </source>
</evidence>
<evidence type="ECO:0000313" key="3">
    <source>
        <dbReference type="EMBL" id="CEH18382.1"/>
    </source>
</evidence>
<feature type="compositionally biased region" description="Basic residues" evidence="1">
    <location>
        <begin position="978"/>
        <end position="988"/>
    </location>
</feature>